<evidence type="ECO:0000313" key="2">
    <source>
        <dbReference type="Proteomes" id="UP000462066"/>
    </source>
</evidence>
<keyword evidence="2" id="KW-1185">Reference proteome</keyword>
<reference evidence="1 2" key="1">
    <citation type="submission" date="2017-10" db="EMBL/GenBank/DDBJ databases">
        <title>Whole genome sequencing of Pseudoxanthomonas broegbernensis DSM 12573(T).</title>
        <authorList>
            <person name="Kumar S."/>
            <person name="Bansal K."/>
            <person name="Kaur A."/>
            <person name="Patil P."/>
            <person name="Sharma S."/>
            <person name="Patil P.B."/>
        </authorList>
    </citation>
    <scope>NUCLEOTIDE SEQUENCE [LARGE SCALE GENOMIC DNA]</scope>
    <source>
        <strain evidence="1 2">DSM 12573</strain>
    </source>
</reference>
<dbReference type="RefSeq" id="WP_162309525.1">
    <property type="nucleotide sequence ID" value="NZ_JACHGU010000003.1"/>
</dbReference>
<name>A0A7V8GPY6_9GAMM</name>
<dbReference type="Proteomes" id="UP000462066">
    <property type="component" value="Unassembled WGS sequence"/>
</dbReference>
<sequence length="333" mass="36284">MSISSLLDSYEKASLYSGANAAIWYSHHLANRLAKVAAREEDYVATLVTDGLLHLAERWSKLLEPRRIAIHVAGVFCHGHPQVAFGNSSSQVELADLLIVHRHASRNRSTARAILLQAKMSTDGTLALASDDKQLELYSKWPPFRFVTGGLASGDRDLNEKGKGSRYALILQGSAYPEQITWADQCPWAASVANRQLSAASSLAKLLGDMLLGKEGRPFRQDRPRDQWSRMILELLRVTGKRTYKRTNIGRGDTPRLAAGPTAAAGLMFMASGTLPARVPPQAHVRSFSRRFFAAAPLADNGGDRIDDLPRSPGQAGEGGVSTLIIETSEIND</sequence>
<gene>
    <name evidence="1" type="ORF">B1992_00615</name>
</gene>
<proteinExistence type="predicted"/>
<comment type="caution">
    <text evidence="1">The sequence shown here is derived from an EMBL/GenBank/DDBJ whole genome shotgun (WGS) entry which is preliminary data.</text>
</comment>
<protein>
    <submittedName>
        <fullName evidence="1">Uncharacterized protein</fullName>
    </submittedName>
</protein>
<organism evidence="1 2">
    <name type="scientific">Pseudoxanthomonas broegbernensis</name>
    <dbReference type="NCBI Taxonomy" id="83619"/>
    <lineage>
        <taxon>Bacteria</taxon>
        <taxon>Pseudomonadati</taxon>
        <taxon>Pseudomonadota</taxon>
        <taxon>Gammaproteobacteria</taxon>
        <taxon>Lysobacterales</taxon>
        <taxon>Lysobacteraceae</taxon>
        <taxon>Pseudoxanthomonas</taxon>
    </lineage>
</organism>
<dbReference type="AlphaFoldDB" id="A0A7V8GPY6"/>
<accession>A0A7V8GPY6</accession>
<evidence type="ECO:0000313" key="1">
    <source>
        <dbReference type="EMBL" id="KAF1687975.1"/>
    </source>
</evidence>
<dbReference type="EMBL" id="MWIP01000001">
    <property type="protein sequence ID" value="KAF1687975.1"/>
    <property type="molecule type" value="Genomic_DNA"/>
</dbReference>